<protein>
    <recommendedName>
        <fullName evidence="1">NmrA-like domain-containing protein</fullName>
    </recommendedName>
</protein>
<dbReference type="Gene3D" id="3.40.50.720">
    <property type="entry name" value="NAD(P)-binding Rossmann-like Domain"/>
    <property type="match status" value="1"/>
</dbReference>
<organism evidence="2 3">
    <name type="scientific">Amborella trichopoda</name>
    <dbReference type="NCBI Taxonomy" id="13333"/>
    <lineage>
        <taxon>Eukaryota</taxon>
        <taxon>Viridiplantae</taxon>
        <taxon>Streptophyta</taxon>
        <taxon>Embryophyta</taxon>
        <taxon>Tracheophyta</taxon>
        <taxon>Spermatophyta</taxon>
        <taxon>Magnoliopsida</taxon>
        <taxon>Amborellales</taxon>
        <taxon>Amborellaceae</taxon>
        <taxon>Amborella</taxon>
    </lineage>
</organism>
<gene>
    <name evidence="2" type="ORF">AMTR_s00031p00110470</name>
</gene>
<dbReference type="InterPro" id="IPR008030">
    <property type="entry name" value="NmrA-like"/>
</dbReference>
<dbReference type="HOGENOM" id="CLU_141851_0_0_1"/>
<dbReference type="STRING" id="13333.U5D2U2"/>
<dbReference type="InterPro" id="IPR050608">
    <property type="entry name" value="NmrA-type/Isoflavone_red_sf"/>
</dbReference>
<dbReference type="InterPro" id="IPR036291">
    <property type="entry name" value="NAD(P)-bd_dom_sf"/>
</dbReference>
<dbReference type="PANTHER" id="PTHR43349:SF43">
    <property type="entry name" value="ISOEUGENOL SYNTHASE 1-LIKE"/>
    <property type="match status" value="1"/>
</dbReference>
<feature type="domain" description="NmrA-like" evidence="1">
    <location>
        <begin position="3"/>
        <end position="98"/>
    </location>
</feature>
<accession>U5D2U2</accession>
<dbReference type="EMBL" id="KI392442">
    <property type="protein sequence ID" value="ERN16530.1"/>
    <property type="molecule type" value="Genomic_DNA"/>
</dbReference>
<dbReference type="Pfam" id="PF05368">
    <property type="entry name" value="NmrA"/>
    <property type="match status" value="1"/>
</dbReference>
<dbReference type="Proteomes" id="UP000017836">
    <property type="component" value="Unassembled WGS sequence"/>
</dbReference>
<dbReference type="AlphaFoldDB" id="U5D2U2"/>
<keyword evidence="3" id="KW-1185">Reference proteome</keyword>
<proteinExistence type="predicted"/>
<name>U5D2U2_AMBTC</name>
<dbReference type="OMA" id="SERLCPK"/>
<dbReference type="eggNOG" id="ENOG502QU4V">
    <property type="taxonomic scope" value="Eukaryota"/>
</dbReference>
<evidence type="ECO:0000313" key="2">
    <source>
        <dbReference type="EMBL" id="ERN16530.1"/>
    </source>
</evidence>
<dbReference type="GO" id="GO:0050664">
    <property type="term" value="F:oxidoreductase activity, acting on NAD(P)H, oxygen as acceptor"/>
    <property type="evidence" value="ECO:0000318"/>
    <property type="project" value="GO_Central"/>
</dbReference>
<dbReference type="Gramene" id="ERN16530">
    <property type="protein sequence ID" value="ERN16530"/>
    <property type="gene ID" value="AMTR_s00031p00110470"/>
</dbReference>
<dbReference type="Gene3D" id="3.90.25.10">
    <property type="entry name" value="UDP-galactose 4-epimerase, domain 1"/>
    <property type="match status" value="1"/>
</dbReference>
<sequence length="132" mass="14833">MLSVLRQVDVVISLLPIPQHLEQLGLIDAIKEVGNIKRFFPSEFGVESDRANSLPPFQNIIDNKKKIRRVIKEAGISHTIVAGNGFGAYFADYLLNPRQQKDYTTIYGDDQAKGHFLLPILFTRAIAKLINV</sequence>
<dbReference type="PANTHER" id="PTHR43349">
    <property type="entry name" value="PINORESINOL REDUCTASE-RELATED"/>
    <property type="match status" value="1"/>
</dbReference>
<evidence type="ECO:0000313" key="3">
    <source>
        <dbReference type="Proteomes" id="UP000017836"/>
    </source>
</evidence>
<dbReference type="SUPFAM" id="SSF51735">
    <property type="entry name" value="NAD(P)-binding Rossmann-fold domains"/>
    <property type="match status" value="1"/>
</dbReference>
<dbReference type="GO" id="GO:0009807">
    <property type="term" value="P:lignan biosynthetic process"/>
    <property type="evidence" value="ECO:0000318"/>
    <property type="project" value="GO_Central"/>
</dbReference>
<reference evidence="3" key="1">
    <citation type="journal article" date="2013" name="Science">
        <title>The Amborella genome and the evolution of flowering plants.</title>
        <authorList>
            <consortium name="Amborella Genome Project"/>
        </authorList>
    </citation>
    <scope>NUCLEOTIDE SEQUENCE [LARGE SCALE GENOMIC DNA]</scope>
</reference>
<evidence type="ECO:0000259" key="1">
    <source>
        <dbReference type="Pfam" id="PF05368"/>
    </source>
</evidence>